<accession>A0A934PXD7</accession>
<dbReference type="EMBL" id="JAEDAO010000001">
    <property type="protein sequence ID" value="MBK0392255.1"/>
    <property type="molecule type" value="Genomic_DNA"/>
</dbReference>
<gene>
    <name evidence="2" type="ORF">I8E28_06615</name>
</gene>
<organism evidence="2 3">
    <name type="scientific">Ramlibacter algicola</name>
    <dbReference type="NCBI Taxonomy" id="2795217"/>
    <lineage>
        <taxon>Bacteria</taxon>
        <taxon>Pseudomonadati</taxon>
        <taxon>Pseudomonadota</taxon>
        <taxon>Betaproteobacteria</taxon>
        <taxon>Burkholderiales</taxon>
        <taxon>Comamonadaceae</taxon>
        <taxon>Ramlibacter</taxon>
    </lineage>
</organism>
<feature type="domain" description="Amine oxidase" evidence="1">
    <location>
        <begin position="12"/>
        <end position="446"/>
    </location>
</feature>
<keyword evidence="3" id="KW-1185">Reference proteome</keyword>
<dbReference type="PANTHER" id="PTHR42923:SF47">
    <property type="entry name" value="BLR3003 PROTEIN"/>
    <property type="match status" value="1"/>
</dbReference>
<dbReference type="InterPro" id="IPR036188">
    <property type="entry name" value="FAD/NAD-bd_sf"/>
</dbReference>
<dbReference type="SUPFAM" id="SSF51905">
    <property type="entry name" value="FAD/NAD(P)-binding domain"/>
    <property type="match status" value="1"/>
</dbReference>
<dbReference type="Pfam" id="PF01593">
    <property type="entry name" value="Amino_oxidase"/>
    <property type="match status" value="1"/>
</dbReference>
<dbReference type="PANTHER" id="PTHR42923">
    <property type="entry name" value="PROTOPORPHYRINOGEN OXIDASE"/>
    <property type="match status" value="1"/>
</dbReference>
<reference evidence="2" key="1">
    <citation type="submission" date="2020-12" db="EMBL/GenBank/DDBJ databases">
        <title>Ramlibacter sp. nov., isolated from a freshwater alga, Cryptomonas.</title>
        <authorList>
            <person name="Kim H.M."/>
            <person name="Jeon C.O."/>
        </authorList>
    </citation>
    <scope>NUCLEOTIDE SEQUENCE</scope>
    <source>
        <strain evidence="2">CrO1</strain>
    </source>
</reference>
<dbReference type="Gene3D" id="3.50.50.60">
    <property type="entry name" value="FAD/NAD(P)-binding domain"/>
    <property type="match status" value="1"/>
</dbReference>
<sequence length="476" mass="51859">MTADVIVAGAGVAGLRCALALADAGLRVTVLEAAPMPGGRASSWTDETTGLQVDIGPHVITSEHRNFLAMLQRLGTDDQVLWQDRRLITLLDAKGALRMPVCGWTPPLHGLPLAPRALTRLSIPDAWSHMRLAWRAARLDEQRLREFDGDDALAMLRAMGVRPRAIDWFWRSAMLALLNVSLEQCSGAAALRVFRLMLGRSGWYFGFPKVALASLYAPGACRAVVRSGGQVLFGARVRRLRLDGDGRFAGVETADGHLLEAPRCVLALPPHDLAGVAAETDALQGLATTASYFRPAPYQSTYVWFDRRVTRERFWARTWSVQNLNTDFYDLANIRPALGSRGSVIACNAIGPQSRAEWSDERIVEHTMREIEQFAPQARQARVLHTRVHRIAMAVPQPRPGTELLRPGNATALPGAWIAGDWTDTALPCSMESAARSGALAAEGVLADMGRPTSIAKEAPETYGLPGVLRRRAAAT</sequence>
<dbReference type="InterPro" id="IPR050464">
    <property type="entry name" value="Zeta_carotene_desat/Oxidored"/>
</dbReference>
<dbReference type="InterPro" id="IPR002937">
    <property type="entry name" value="Amino_oxidase"/>
</dbReference>
<evidence type="ECO:0000259" key="1">
    <source>
        <dbReference type="Pfam" id="PF01593"/>
    </source>
</evidence>
<proteinExistence type="predicted"/>
<dbReference type="Proteomes" id="UP000617041">
    <property type="component" value="Unassembled WGS sequence"/>
</dbReference>
<dbReference type="GO" id="GO:0016491">
    <property type="term" value="F:oxidoreductase activity"/>
    <property type="evidence" value="ECO:0007669"/>
    <property type="project" value="InterPro"/>
</dbReference>
<protein>
    <submittedName>
        <fullName evidence="2">FAD-dependent oxidoreductase</fullName>
    </submittedName>
</protein>
<evidence type="ECO:0000313" key="2">
    <source>
        <dbReference type="EMBL" id="MBK0392255.1"/>
    </source>
</evidence>
<name>A0A934PXD7_9BURK</name>
<comment type="caution">
    <text evidence="2">The sequence shown here is derived from an EMBL/GenBank/DDBJ whole genome shotgun (WGS) entry which is preliminary data.</text>
</comment>
<dbReference type="RefSeq" id="WP_200787201.1">
    <property type="nucleotide sequence ID" value="NZ_JAEDAO010000001.1"/>
</dbReference>
<dbReference type="AlphaFoldDB" id="A0A934PXD7"/>
<evidence type="ECO:0000313" key="3">
    <source>
        <dbReference type="Proteomes" id="UP000617041"/>
    </source>
</evidence>